<gene>
    <name evidence="2" type="ORF">K8P03_04930</name>
</gene>
<dbReference type="CDD" id="cd00093">
    <property type="entry name" value="HTH_XRE"/>
    <property type="match status" value="1"/>
</dbReference>
<evidence type="ECO:0000313" key="3">
    <source>
        <dbReference type="Proteomes" id="UP000734271"/>
    </source>
</evidence>
<dbReference type="EMBL" id="JAIPME010000002">
    <property type="protein sequence ID" value="MBZ2386641.1"/>
    <property type="molecule type" value="Genomic_DNA"/>
</dbReference>
<protein>
    <submittedName>
        <fullName evidence="2">Helix-turn-helix transcriptional regulator</fullName>
    </submittedName>
</protein>
<dbReference type="Pfam" id="PF01381">
    <property type="entry name" value="HTH_3"/>
    <property type="match status" value="1"/>
</dbReference>
<dbReference type="InterPro" id="IPR010982">
    <property type="entry name" value="Lambda_DNA-bd_dom_sf"/>
</dbReference>
<evidence type="ECO:0000259" key="1">
    <source>
        <dbReference type="PROSITE" id="PS50943"/>
    </source>
</evidence>
<reference evidence="2 3" key="1">
    <citation type="submission" date="2021-08" db="EMBL/GenBank/DDBJ databases">
        <title>FDA dAtabase for Regulatory Grade micrObial Sequences (FDA-ARGOS): Supporting development and validation of Infectious Disease Dx tests.</title>
        <authorList>
            <person name="Sproer C."/>
            <person name="Gronow S."/>
            <person name="Severitt S."/>
            <person name="Schroder I."/>
            <person name="Tallon L."/>
            <person name="Sadzewicz L."/>
            <person name="Zhao X."/>
            <person name="Boylan J."/>
            <person name="Ott S."/>
            <person name="Bowen H."/>
            <person name="Vavikolanu K."/>
            <person name="Hazen T."/>
            <person name="Aluvathingal J."/>
            <person name="Nadendla S."/>
            <person name="Lowell S."/>
            <person name="Myers T."/>
            <person name="Yan Y."/>
            <person name="Sichtig H."/>
        </authorList>
    </citation>
    <scope>NUCLEOTIDE SEQUENCE [LARGE SCALE GENOMIC DNA]</scope>
    <source>
        <strain evidence="2 3">FDAARGOS_1460</strain>
    </source>
</reference>
<dbReference type="InterPro" id="IPR001387">
    <property type="entry name" value="Cro/C1-type_HTH"/>
</dbReference>
<name>A0ABS7SYM9_9FIRM</name>
<dbReference type="SUPFAM" id="SSF47413">
    <property type="entry name" value="lambda repressor-like DNA-binding domains"/>
    <property type="match status" value="1"/>
</dbReference>
<evidence type="ECO:0000313" key="2">
    <source>
        <dbReference type="EMBL" id="MBZ2386641.1"/>
    </source>
</evidence>
<dbReference type="SMART" id="SM00530">
    <property type="entry name" value="HTH_XRE"/>
    <property type="match status" value="1"/>
</dbReference>
<dbReference type="PROSITE" id="PS50943">
    <property type="entry name" value="HTH_CROC1"/>
    <property type="match status" value="1"/>
</dbReference>
<dbReference type="RefSeq" id="WP_223418907.1">
    <property type="nucleotide sequence ID" value="NZ_JAIPME010000002.1"/>
</dbReference>
<dbReference type="Proteomes" id="UP000734271">
    <property type="component" value="Unassembled WGS sequence"/>
</dbReference>
<proteinExistence type="predicted"/>
<dbReference type="Gene3D" id="1.10.260.40">
    <property type="entry name" value="lambda repressor-like DNA-binding domains"/>
    <property type="match status" value="1"/>
</dbReference>
<organism evidence="2 3">
    <name type="scientific">Anaerococcus murdochii</name>
    <dbReference type="NCBI Taxonomy" id="411577"/>
    <lineage>
        <taxon>Bacteria</taxon>
        <taxon>Bacillati</taxon>
        <taxon>Bacillota</taxon>
        <taxon>Tissierellia</taxon>
        <taxon>Tissierellales</taxon>
        <taxon>Peptoniphilaceae</taxon>
        <taxon>Anaerococcus</taxon>
    </lineage>
</organism>
<sequence>MEVFRISLKAARVNANMTAKQVSEDLHKTEKTILSWENGITPIPVDQFYKLCGLYEIKPDYVQVPVVDDGIDNDFVCQ</sequence>
<accession>A0ABS7SYM9</accession>
<comment type="caution">
    <text evidence="2">The sequence shown here is derived from an EMBL/GenBank/DDBJ whole genome shotgun (WGS) entry which is preliminary data.</text>
</comment>
<feature type="domain" description="HTH cro/C1-type" evidence="1">
    <location>
        <begin position="8"/>
        <end position="62"/>
    </location>
</feature>
<keyword evidence="3" id="KW-1185">Reference proteome</keyword>